<sequence length="243" mass="27222">MMLTSPVFVPTRGSLFPEALDMSPAPRRLCFPTTPAAVEPSSPATPPCDLQCEVTSILPTVRNHFVSCDTVAAMITGQILCGAPFLIVDCRYDYEHAGGHLPGAISINRHDHLKRLHDELRRVSERPAVIIFHCEFSQQRAPKSFAAFRALDRSANMYPALSFPQMFVMEGGYRKFFALHPTLCSPNGYVPMSHPELSKAWRKQAMECRKSWTKKKSQFREVDAVVVTPRAAPQKRFTFASPV</sequence>
<evidence type="ECO:0000313" key="10">
    <source>
        <dbReference type="Proteomes" id="UP000039324"/>
    </source>
</evidence>
<dbReference type="Gene3D" id="3.40.250.10">
    <property type="entry name" value="Rhodanese-like domain"/>
    <property type="match status" value="1"/>
</dbReference>
<evidence type="ECO:0000313" key="11">
    <source>
        <dbReference type="Proteomes" id="UP000290189"/>
    </source>
</evidence>
<evidence type="ECO:0000256" key="4">
    <source>
        <dbReference type="ARBA" id="ARBA00022801"/>
    </source>
</evidence>
<dbReference type="OMA" id="FARCNSA"/>
<evidence type="ECO:0000256" key="3">
    <source>
        <dbReference type="ARBA" id="ARBA00022618"/>
    </source>
</evidence>
<dbReference type="PANTHER" id="PTHR10828">
    <property type="entry name" value="M-PHASE INDUCER PHOSPHATASE DUAL SPECIFICITY PHOSPHATASE CDC25"/>
    <property type="match status" value="1"/>
</dbReference>
<evidence type="ECO:0000256" key="2">
    <source>
        <dbReference type="ARBA" id="ARBA00013064"/>
    </source>
</evidence>
<dbReference type="GO" id="GO:0005737">
    <property type="term" value="C:cytoplasm"/>
    <property type="evidence" value="ECO:0007669"/>
    <property type="project" value="TreeGrafter"/>
</dbReference>
<dbReference type="InterPro" id="IPR000751">
    <property type="entry name" value="MPI_Phosphatase"/>
</dbReference>
<dbReference type="EC" id="3.1.3.48" evidence="2"/>
<comment type="similarity">
    <text evidence="1">Belongs to the MPI phosphatase family.</text>
</comment>
<gene>
    <name evidence="8" type="ORF">PBRA_000083</name>
    <name evidence="9" type="ORF">PLBR_LOCUS3867</name>
</gene>
<reference evidence="9 11" key="2">
    <citation type="submission" date="2018-03" db="EMBL/GenBank/DDBJ databases">
        <authorList>
            <person name="Fogelqvist J."/>
        </authorList>
    </citation>
    <scope>NUCLEOTIDE SEQUENCE [LARGE SCALE GENOMIC DNA]</scope>
</reference>
<dbReference type="SUPFAM" id="SSF52821">
    <property type="entry name" value="Rhodanese/Cell cycle control phosphatase"/>
    <property type="match status" value="1"/>
</dbReference>
<protein>
    <recommendedName>
        <fullName evidence="2">protein-tyrosine-phosphatase</fullName>
        <ecNumber evidence="2">3.1.3.48</ecNumber>
    </recommendedName>
</protein>
<organism evidence="8 10">
    <name type="scientific">Plasmodiophora brassicae</name>
    <name type="common">Clubroot disease agent</name>
    <dbReference type="NCBI Taxonomy" id="37360"/>
    <lineage>
        <taxon>Eukaryota</taxon>
        <taxon>Sar</taxon>
        <taxon>Rhizaria</taxon>
        <taxon>Endomyxa</taxon>
        <taxon>Phytomyxea</taxon>
        <taxon>Plasmodiophorida</taxon>
        <taxon>Plasmodiophoridae</taxon>
        <taxon>Plasmodiophora</taxon>
    </lineage>
</organism>
<feature type="domain" description="Rhodanese" evidence="7">
    <location>
        <begin position="81"/>
        <end position="185"/>
    </location>
</feature>
<geneLocation type="mitochondrion" evidence="9"/>
<reference evidence="8 10" key="1">
    <citation type="submission" date="2015-02" db="EMBL/GenBank/DDBJ databases">
        <authorList>
            <person name="Chooi Y.-H."/>
        </authorList>
    </citation>
    <scope>NUCLEOTIDE SEQUENCE [LARGE SCALE GENOMIC DNA]</scope>
    <source>
        <strain evidence="8">E3</strain>
    </source>
</reference>
<dbReference type="GO" id="GO:0051301">
    <property type="term" value="P:cell division"/>
    <property type="evidence" value="ECO:0007669"/>
    <property type="project" value="UniProtKB-KW"/>
</dbReference>
<dbReference type="SMART" id="SM00450">
    <property type="entry name" value="RHOD"/>
    <property type="match status" value="1"/>
</dbReference>
<dbReference type="InterPro" id="IPR036873">
    <property type="entry name" value="Rhodanese-like_dom_sf"/>
</dbReference>
<dbReference type="AlphaFoldDB" id="A0A0G4IGI0"/>
<name>A0A0G4IGI0_PLABS</name>
<dbReference type="Proteomes" id="UP000039324">
    <property type="component" value="Unassembled WGS sequence"/>
</dbReference>
<dbReference type="GO" id="GO:0005634">
    <property type="term" value="C:nucleus"/>
    <property type="evidence" value="ECO:0007669"/>
    <property type="project" value="TreeGrafter"/>
</dbReference>
<dbReference type="GO" id="GO:1902751">
    <property type="term" value="P:positive regulation of cell cycle G2/M phase transition"/>
    <property type="evidence" value="ECO:0007669"/>
    <property type="project" value="InterPro"/>
</dbReference>
<keyword evidence="6" id="KW-0131">Cell cycle</keyword>
<dbReference type="EMBL" id="OVEO01000006">
    <property type="protein sequence ID" value="SPQ96652.1"/>
    <property type="molecule type" value="Genomic_DNA"/>
</dbReference>
<keyword evidence="5" id="KW-0904">Protein phosphatase</keyword>
<evidence type="ECO:0000256" key="5">
    <source>
        <dbReference type="ARBA" id="ARBA00022912"/>
    </source>
</evidence>
<proteinExistence type="inferred from homology"/>
<dbReference type="EMBL" id="CDSF01000001">
    <property type="protein sequence ID" value="CEO94298.1"/>
    <property type="molecule type" value="Genomic_DNA"/>
</dbReference>
<evidence type="ECO:0000313" key="8">
    <source>
        <dbReference type="EMBL" id="CEO94298.1"/>
    </source>
</evidence>
<dbReference type="InterPro" id="IPR001763">
    <property type="entry name" value="Rhodanese-like_dom"/>
</dbReference>
<dbReference type="PROSITE" id="PS50206">
    <property type="entry name" value="RHODANESE_3"/>
    <property type="match status" value="1"/>
</dbReference>
<dbReference type="OrthoDB" id="26523at2759"/>
<keyword evidence="9" id="KW-0496">Mitochondrion</keyword>
<evidence type="ECO:0000313" key="9">
    <source>
        <dbReference type="EMBL" id="SPQ96652.1"/>
    </source>
</evidence>
<dbReference type="Proteomes" id="UP000290189">
    <property type="component" value="Unassembled WGS sequence"/>
</dbReference>
<keyword evidence="3" id="KW-0132">Cell division</keyword>
<dbReference type="STRING" id="37360.A0A0G4IGI0"/>
<dbReference type="Pfam" id="PF00581">
    <property type="entry name" value="Rhodanese"/>
    <property type="match status" value="1"/>
</dbReference>
<evidence type="ECO:0000259" key="7">
    <source>
        <dbReference type="PROSITE" id="PS50206"/>
    </source>
</evidence>
<keyword evidence="4" id="KW-0378">Hydrolase</keyword>
<keyword evidence="10" id="KW-1185">Reference proteome</keyword>
<evidence type="ECO:0000256" key="6">
    <source>
        <dbReference type="ARBA" id="ARBA00023306"/>
    </source>
</evidence>
<accession>A0A0G4IGI0</accession>
<dbReference type="PRINTS" id="PR00716">
    <property type="entry name" value="MPIPHPHTASE"/>
</dbReference>
<evidence type="ECO:0000256" key="1">
    <source>
        <dbReference type="ARBA" id="ARBA00011065"/>
    </source>
</evidence>
<dbReference type="GO" id="GO:0004725">
    <property type="term" value="F:protein tyrosine phosphatase activity"/>
    <property type="evidence" value="ECO:0007669"/>
    <property type="project" value="UniProtKB-EC"/>
</dbReference>